<evidence type="ECO:0000313" key="1">
    <source>
        <dbReference type="EMBL" id="EHM46832.1"/>
    </source>
</evidence>
<evidence type="ECO:0000313" key="2">
    <source>
        <dbReference type="Proteomes" id="UP000005959"/>
    </source>
</evidence>
<accession>G9Y288</accession>
<gene>
    <name evidence="1" type="ORF">HMPREF0454_00699</name>
</gene>
<sequence>MIDSALTFQFFICLLSPLCLAADSYGWRCRFQTEKPCRPRHPYSCISIRSMPSEPLT</sequence>
<dbReference type="EMBL" id="AGCI01000010">
    <property type="protein sequence ID" value="EHM46832.1"/>
    <property type="molecule type" value="Genomic_DNA"/>
</dbReference>
<organism evidence="1 2">
    <name type="scientific">Hafnia alvei ATCC 51873</name>
    <dbReference type="NCBI Taxonomy" id="1002364"/>
    <lineage>
        <taxon>Bacteria</taxon>
        <taxon>Pseudomonadati</taxon>
        <taxon>Pseudomonadota</taxon>
        <taxon>Gammaproteobacteria</taxon>
        <taxon>Enterobacterales</taxon>
        <taxon>Hafniaceae</taxon>
        <taxon>Hafnia</taxon>
    </lineage>
</organism>
<reference evidence="1 2" key="1">
    <citation type="submission" date="2011-08" db="EMBL/GenBank/DDBJ databases">
        <authorList>
            <person name="Weinstock G."/>
            <person name="Sodergren E."/>
            <person name="Clifton S."/>
            <person name="Fulton L."/>
            <person name="Fulton B."/>
            <person name="Courtney L."/>
            <person name="Fronick C."/>
            <person name="Harrison M."/>
            <person name="Strong C."/>
            <person name="Farmer C."/>
            <person name="Delahaunty K."/>
            <person name="Markovic C."/>
            <person name="Hall O."/>
            <person name="Minx P."/>
            <person name="Tomlinson C."/>
            <person name="Mitreva M."/>
            <person name="Hou S."/>
            <person name="Chen J."/>
            <person name="Wollam A."/>
            <person name="Pepin K.H."/>
            <person name="Johnson M."/>
            <person name="Bhonagiri V."/>
            <person name="Zhang X."/>
            <person name="Suruliraj S."/>
            <person name="Warren W."/>
            <person name="Chinwalla A."/>
            <person name="Mardis E.R."/>
            <person name="Wilson R.K."/>
        </authorList>
    </citation>
    <scope>NUCLEOTIDE SEQUENCE [LARGE SCALE GENOMIC DNA]</scope>
    <source>
        <strain evidence="1 2">ATCC 51873</strain>
    </source>
</reference>
<protein>
    <submittedName>
        <fullName evidence="1">Uncharacterized protein</fullName>
    </submittedName>
</protein>
<name>G9Y288_HAFAL</name>
<dbReference type="HOGENOM" id="CLU_2990378_0_0_6"/>
<dbReference type="Proteomes" id="UP000005959">
    <property type="component" value="Unassembled WGS sequence"/>
</dbReference>
<proteinExistence type="predicted"/>
<dbReference type="AlphaFoldDB" id="G9Y288"/>
<comment type="caution">
    <text evidence="1">The sequence shown here is derived from an EMBL/GenBank/DDBJ whole genome shotgun (WGS) entry which is preliminary data.</text>
</comment>